<name>A0ABP1PJC5_9HEXA</name>
<evidence type="ECO:0000259" key="6">
    <source>
        <dbReference type="Pfam" id="PF15492"/>
    </source>
</evidence>
<evidence type="ECO:0000256" key="3">
    <source>
        <dbReference type="ARBA" id="ARBA00022824"/>
    </source>
</evidence>
<dbReference type="Pfam" id="PF15492">
    <property type="entry name" value="Nbas_N"/>
    <property type="match status" value="1"/>
</dbReference>
<keyword evidence="8" id="KW-1185">Reference proteome</keyword>
<dbReference type="Proteomes" id="UP001642540">
    <property type="component" value="Unassembled WGS sequence"/>
</dbReference>
<keyword evidence="4" id="KW-0653">Protein transport</keyword>
<keyword evidence="3" id="KW-0256">Endoplasmic reticulum</keyword>
<protein>
    <recommendedName>
        <fullName evidence="9">Neuroblastoma-amplified sequence</fullName>
    </recommendedName>
</protein>
<evidence type="ECO:0000256" key="1">
    <source>
        <dbReference type="ARBA" id="ARBA00004240"/>
    </source>
</evidence>
<dbReference type="InterPro" id="IPR029145">
    <property type="entry name" value="NBAS_N"/>
</dbReference>
<evidence type="ECO:0000313" key="7">
    <source>
        <dbReference type="EMBL" id="CAL8069233.1"/>
    </source>
</evidence>
<dbReference type="SUPFAM" id="SSF50978">
    <property type="entry name" value="WD40 repeat-like"/>
    <property type="match status" value="1"/>
</dbReference>
<evidence type="ECO:0000256" key="2">
    <source>
        <dbReference type="ARBA" id="ARBA00022448"/>
    </source>
</evidence>
<organism evidence="7 8">
    <name type="scientific">Orchesella dallaii</name>
    <dbReference type="NCBI Taxonomy" id="48710"/>
    <lineage>
        <taxon>Eukaryota</taxon>
        <taxon>Metazoa</taxon>
        <taxon>Ecdysozoa</taxon>
        <taxon>Arthropoda</taxon>
        <taxon>Hexapoda</taxon>
        <taxon>Collembola</taxon>
        <taxon>Entomobryomorpha</taxon>
        <taxon>Entomobryoidea</taxon>
        <taxon>Orchesellidae</taxon>
        <taxon>Orchesellinae</taxon>
        <taxon>Orchesella</taxon>
    </lineage>
</organism>
<evidence type="ECO:0000256" key="4">
    <source>
        <dbReference type="ARBA" id="ARBA00022927"/>
    </source>
</evidence>
<dbReference type="PANTHER" id="PTHR15922">
    <property type="entry name" value="NEUROBLASTOMA-AMPLIFIED SEQUENCE"/>
    <property type="match status" value="1"/>
</dbReference>
<dbReference type="EMBL" id="CAXLJM020000004">
    <property type="protein sequence ID" value="CAL8069233.1"/>
    <property type="molecule type" value="Genomic_DNA"/>
</dbReference>
<dbReference type="Pfam" id="PF08314">
    <property type="entry name" value="Sec39"/>
    <property type="match status" value="2"/>
</dbReference>
<feature type="domain" description="Neuroblastoma-amplified sequence N-terminal" evidence="6">
    <location>
        <begin position="78"/>
        <end position="365"/>
    </location>
</feature>
<feature type="domain" description="Sec39" evidence="5">
    <location>
        <begin position="994"/>
        <end position="1347"/>
    </location>
</feature>
<sequence length="1652" mass="188643">MLNISGERDGDLNVSPVTDNILYELVCCSEWKEEVEESVTTSSSGSIFSYLSPRTLMGKKPLNTKEAIDWLKNSGPQWQFAVSVDGKLVSVLQGNVLETRSLKDNFATIFGKCPVVKDPLPNLRCMAWSRDSTLLAVSFTNGTIAFYDIMASQLSSVRRYSLPSQEESSSKLFMKENSLVGLFFSSERVKKNSYPNELISVDGKGCIMCYRQTSADQFVLNHESSVRKWYPRGVNAATLVESSGIIIIAGFLELDSSINGQEPSVENGITAWRLINDVPHYKLVFTVDTNDFKMDSRNLWSSALSVLTFKQAPTDAIFKLVSSQCTKYIAGIHVSGTVSIWCLPSLKLHRNWPLKLQFQYHTENPRFNNRWRLVFNRWNNEPVDDWRFFPYDINWWNETVLVVSRVNGCTSLLSLDEEIPTKNLLGDSPEMFESPVPVSPRYGKGFLCMECEIRLKTEERRDANGEIIQNPNISLESLSVNNEGVLKSATQEVLFWLTDNERFRPPRRRRRRQPVWRIAHRLFSLRSITPLELFHQKIDAEEYGEALDLAKVYNLDPDLVYQRQWSRNRVSIHSINDYLRKIKKRNWVLQECLERVPDNIDAARELLQFGLKGTDLSATVMISEGRDKGEFISWTPDDLDISQEEFLLLVDPNNLEVKLVLKYRKQFLYFLDILDTYELMLGGPRMAEENFDEDVYAKLRSRSPAESAMEMARSNDTSGLRIILTHHWEDIEPHYLQVLSSFPETTCPHDYRDFLPEVDRYGGVLLWSDTASKEKDWCETVLQTVDKRKSSISTVYSDSLNVEQITTWYEERIREIERYSGIVSHALDLTRLGIQRNITELAVLQDNLETVEVLVYDVGVDITLEKLEELGYSERLELLMSSATDDAFINHFRKFLVPFLQKWNEKEPGARYYLLDQYLTAVGEKDLKKVLQIMENSKPGTPDPIVPNLAELMKLAYNCIYACKSVHEVDNILAILNCLPERNRGALNDSLKEQHDSIDELELHYQGAKILLKYDVPMTLDQIRQITIDHEFEDKCMDLFKKLCLAGRLRKPHMKVTEWKTMLYDMLELQKKVFSEFPLELCFEIYVADLLKSGSADIINLARDFFDKTSEKQVSDDGSFSRLIRRVSSAYSTSFALYLYQIPYAKGLQMILDAAQNYFDSASSYSDPDIDLAKVCLNLMQDLKEPEIAQMFDLIDAVKILNKDFRLEILPLTVRLTRDKIALVKTAMENMNGGYKKIQQLLKLILFLHPDDISFEDAESLILDMSGSAALVEADMKFCAQVCQNIVAKGYQTGWKIFVQLAKDQSEPPVLDHESKLASINYALNMCPNDEIFNVLNAKCLIEMRSLQSRVAELSPEDESGDLEESFIEEQDDQTMSASATSATTPISLNPLKLHEFISATSKLININPVKGVASAVKSGGDALFQGAKTLLKTSKEQSGWDEDDVDLDELLSSQDTESKNISMSKESYPMVYFSDKELGSPFFHTSNFFFKYDTFSDSSASLYIRSNPSLELCLILDKMWHLERTVLGEEGCGERNFSVTKQLVLEILPEDIPLGLAILLSIKNVEALEIIFADFPLTPLALAIILYSLSMMIQRSYADIDTIYKKNPNQLISETEALIDNGEIKTVAEKNIYELISLFKEYKDKLSDAFS</sequence>
<reference evidence="7 8" key="1">
    <citation type="submission" date="2024-08" db="EMBL/GenBank/DDBJ databases">
        <authorList>
            <person name="Cucini C."/>
            <person name="Frati F."/>
        </authorList>
    </citation>
    <scope>NUCLEOTIDE SEQUENCE [LARGE SCALE GENOMIC DNA]</scope>
</reference>
<evidence type="ECO:0000313" key="8">
    <source>
        <dbReference type="Proteomes" id="UP001642540"/>
    </source>
</evidence>
<dbReference type="Gene3D" id="2.130.10.10">
    <property type="entry name" value="YVTN repeat-like/Quinoprotein amine dehydrogenase"/>
    <property type="match status" value="1"/>
</dbReference>
<dbReference type="InterPro" id="IPR015943">
    <property type="entry name" value="WD40/YVTN_repeat-like_dom_sf"/>
</dbReference>
<evidence type="ECO:0008006" key="9">
    <source>
        <dbReference type="Google" id="ProtNLM"/>
    </source>
</evidence>
<comment type="subcellular location">
    <subcellularLocation>
        <location evidence="1">Endoplasmic reticulum</location>
    </subcellularLocation>
</comment>
<dbReference type="InterPro" id="IPR013244">
    <property type="entry name" value="Sec39_domain"/>
</dbReference>
<keyword evidence="2" id="KW-0813">Transport</keyword>
<accession>A0ABP1PJC5</accession>
<dbReference type="InterPro" id="IPR036322">
    <property type="entry name" value="WD40_repeat_dom_sf"/>
</dbReference>
<gene>
    <name evidence="7" type="ORF">ODALV1_LOCUS665</name>
</gene>
<feature type="domain" description="Sec39" evidence="5">
    <location>
        <begin position="708"/>
        <end position="906"/>
    </location>
</feature>
<proteinExistence type="predicted"/>
<dbReference type="PANTHER" id="PTHR15922:SF2">
    <property type="entry name" value="NBAS SUBUNIT OF NRZ TETHERING COMPLEX"/>
    <property type="match status" value="1"/>
</dbReference>
<comment type="caution">
    <text evidence="7">The sequence shown here is derived from an EMBL/GenBank/DDBJ whole genome shotgun (WGS) entry which is preliminary data.</text>
</comment>
<evidence type="ECO:0000259" key="5">
    <source>
        <dbReference type="Pfam" id="PF08314"/>
    </source>
</evidence>